<proteinExistence type="predicted"/>
<evidence type="ECO:0000259" key="1">
    <source>
        <dbReference type="Pfam" id="PF01471"/>
    </source>
</evidence>
<dbReference type="GO" id="GO:0016787">
    <property type="term" value="F:hydrolase activity"/>
    <property type="evidence" value="ECO:0007669"/>
    <property type="project" value="UniProtKB-KW"/>
</dbReference>
<dbReference type="Gene3D" id="1.10.101.10">
    <property type="entry name" value="PGBD-like superfamily/PGBD"/>
    <property type="match status" value="2"/>
</dbReference>
<evidence type="ECO:0000313" key="2">
    <source>
        <dbReference type="EMBL" id="MBB5157165.1"/>
    </source>
</evidence>
<accession>A0A840QFA8</accession>
<reference evidence="2 3" key="1">
    <citation type="submission" date="2020-08" db="EMBL/GenBank/DDBJ databases">
        <title>Sequencing the genomes of 1000 actinobacteria strains.</title>
        <authorList>
            <person name="Klenk H.-P."/>
        </authorList>
    </citation>
    <scope>NUCLEOTIDE SEQUENCE [LARGE SCALE GENOMIC DNA]</scope>
    <source>
        <strain evidence="2 3">DSM 45584</strain>
    </source>
</reference>
<feature type="domain" description="Peptidoglycan binding-like" evidence="1">
    <location>
        <begin position="17"/>
        <end position="72"/>
    </location>
</feature>
<dbReference type="InterPro" id="IPR002477">
    <property type="entry name" value="Peptidoglycan-bd-like"/>
</dbReference>
<dbReference type="InterPro" id="IPR036365">
    <property type="entry name" value="PGBD-like_sf"/>
</dbReference>
<dbReference type="Pfam" id="PF01471">
    <property type="entry name" value="PG_binding_1"/>
    <property type="match status" value="2"/>
</dbReference>
<name>A0A840QFA8_9PSEU</name>
<dbReference type="EMBL" id="JACHIW010000001">
    <property type="protein sequence ID" value="MBB5157165.1"/>
    <property type="molecule type" value="Genomic_DNA"/>
</dbReference>
<dbReference type="Proteomes" id="UP000584374">
    <property type="component" value="Unassembled WGS sequence"/>
</dbReference>
<keyword evidence="3" id="KW-1185">Reference proteome</keyword>
<dbReference type="InterPro" id="IPR036366">
    <property type="entry name" value="PGBDSf"/>
</dbReference>
<sequence length="170" mass="18260">MIMANPGQPTIQRGSKGEPVKRAQRALRRGRSPELIVDGVFGRATEECVKRFQERAGLRPDGIVGSKTWAALPDGSAMPVLKNGSTGRVVSRLQTVLTDEAPSRWQITPQGIDGIFGRKTKASVEALQDWADIPVDGVVGDRTWGVELAGAGGIFERFVGLEFAEAPVAH</sequence>
<dbReference type="SUPFAM" id="SSF47090">
    <property type="entry name" value="PGBD-like"/>
    <property type="match status" value="2"/>
</dbReference>
<comment type="caution">
    <text evidence="2">The sequence shown here is derived from an EMBL/GenBank/DDBJ whole genome shotgun (WGS) entry which is preliminary data.</text>
</comment>
<evidence type="ECO:0000313" key="3">
    <source>
        <dbReference type="Proteomes" id="UP000584374"/>
    </source>
</evidence>
<protein>
    <submittedName>
        <fullName evidence="2">Peptidoglycan hydrolase-like protein with peptidoglycan-binding domain</fullName>
    </submittedName>
</protein>
<keyword evidence="2" id="KW-0378">Hydrolase</keyword>
<dbReference type="RefSeq" id="WP_184728172.1">
    <property type="nucleotide sequence ID" value="NZ_JACHIW010000001.1"/>
</dbReference>
<gene>
    <name evidence="2" type="ORF">BJ970_004699</name>
</gene>
<organism evidence="2 3">
    <name type="scientific">Saccharopolyspora phatthalungensis</name>
    <dbReference type="NCBI Taxonomy" id="664693"/>
    <lineage>
        <taxon>Bacteria</taxon>
        <taxon>Bacillati</taxon>
        <taxon>Actinomycetota</taxon>
        <taxon>Actinomycetes</taxon>
        <taxon>Pseudonocardiales</taxon>
        <taxon>Pseudonocardiaceae</taxon>
        <taxon>Saccharopolyspora</taxon>
    </lineage>
</organism>
<dbReference type="AlphaFoldDB" id="A0A840QFA8"/>
<feature type="domain" description="Peptidoglycan binding-like" evidence="1">
    <location>
        <begin position="93"/>
        <end position="145"/>
    </location>
</feature>